<reference evidence="3" key="1">
    <citation type="submission" date="2016-11" db="UniProtKB">
        <authorList>
            <consortium name="WormBaseParasite"/>
        </authorList>
    </citation>
    <scope>IDENTIFICATION</scope>
</reference>
<dbReference type="InterPro" id="IPR002900">
    <property type="entry name" value="DUF38/FTH_CAE_spp"/>
</dbReference>
<sequence length="684" mass="80263">MSKFLANHPTALEALILYDIEKWRTADRSYRILSKMIGGKAISEKGFNELYEKTMKGEGEIIDKLSDLRLCILSDVIDKKSFDESYEEICRMIGSKDIDYQDSKFWFTRFSSGNWNLDQKTFYDLPAEIIVEIVENLNIESQLVELLESVDHPLKTTTLKMIHLTENAMIDLLKATKPGTLEQIIIDVDLKNTIDQLFGMDQWKQAKRVAIGFISNEFFRHFHHFHHFEMLQFRIVAITTDDILIMKNVFSENAKFKYCSIHTYNKPSNIEMEEALGLTDIHIGQMSNFLNSHPTALEALILYDIEKWRTADRSYWNLCKMIGGKVISEKDFDEMFMRTIIGKGEILEDHSDLRLCILSDVIEKKSIEESYEEIRKMIGSIDYHDFEFWFNRFSSGYRNLDEKTFLDLPIDIVAKIVNIMDFESQMTLRKVCRGLRNIVDLIDSSVDTISFTHYNSRLNEIFYSGEHKDRYSRQYSNRIAVSSLKFFMKNRRLRLKSFEWRSCLEPQDRLVDFFNSLNRPLKITKLKMIHMTKNSMIALIKAAKPGTLEEIDVIADPGQKTVVDQLVRTDQWKQAKKVTIGWFLIDFSRFSRSFHQFESFVINAHMITVSDVLKMKRVFSENVNFKYCVIEAKYMPPTDIIRKQIGLSNIHEEFRMFSGRYDIPDSTDFLDFQIDGNEISVYRK</sequence>
<dbReference type="eggNOG" id="ENOG502TJJI">
    <property type="taxonomic scope" value="Eukaryota"/>
</dbReference>
<dbReference type="InterPro" id="IPR001810">
    <property type="entry name" value="F-box_dom"/>
</dbReference>
<dbReference type="Pfam" id="PF01827">
    <property type="entry name" value="FTH"/>
    <property type="match status" value="2"/>
</dbReference>
<dbReference type="Pfam" id="PF00646">
    <property type="entry name" value="F-box"/>
    <property type="match status" value="1"/>
</dbReference>
<dbReference type="PROSITE" id="PS50181">
    <property type="entry name" value="FBOX"/>
    <property type="match status" value="1"/>
</dbReference>
<dbReference type="STRING" id="1561998.A0A1I7UIA5"/>
<dbReference type="SMART" id="SM00256">
    <property type="entry name" value="FBOX"/>
    <property type="match status" value="1"/>
</dbReference>
<dbReference type="Pfam" id="PF17906">
    <property type="entry name" value="HTH_48"/>
    <property type="match status" value="2"/>
</dbReference>
<dbReference type="InterPro" id="IPR041426">
    <property type="entry name" value="Mos1_HTH"/>
</dbReference>
<dbReference type="Proteomes" id="UP000095282">
    <property type="component" value="Unplaced"/>
</dbReference>
<evidence type="ECO:0000313" key="3">
    <source>
        <dbReference type="WBParaSite" id="Csp11.Scaffold629.g9604.t1"/>
    </source>
</evidence>
<evidence type="ECO:0000313" key="2">
    <source>
        <dbReference type="Proteomes" id="UP000095282"/>
    </source>
</evidence>
<feature type="domain" description="F-box" evidence="1">
    <location>
        <begin position="402"/>
        <end position="449"/>
    </location>
</feature>
<organism evidence="2 3">
    <name type="scientific">Caenorhabditis tropicalis</name>
    <dbReference type="NCBI Taxonomy" id="1561998"/>
    <lineage>
        <taxon>Eukaryota</taxon>
        <taxon>Metazoa</taxon>
        <taxon>Ecdysozoa</taxon>
        <taxon>Nematoda</taxon>
        <taxon>Chromadorea</taxon>
        <taxon>Rhabditida</taxon>
        <taxon>Rhabditina</taxon>
        <taxon>Rhabditomorpha</taxon>
        <taxon>Rhabditoidea</taxon>
        <taxon>Rhabditidae</taxon>
        <taxon>Peloderinae</taxon>
        <taxon>Caenorhabditis</taxon>
    </lineage>
</organism>
<dbReference type="InterPro" id="IPR036047">
    <property type="entry name" value="F-box-like_dom_sf"/>
</dbReference>
<dbReference type="SUPFAM" id="SSF81383">
    <property type="entry name" value="F-box domain"/>
    <property type="match status" value="1"/>
</dbReference>
<proteinExistence type="predicted"/>
<dbReference type="WBParaSite" id="Csp11.Scaffold629.g9604.t1">
    <property type="protein sequence ID" value="Csp11.Scaffold629.g9604.t1"/>
    <property type="gene ID" value="Csp11.Scaffold629.g9604"/>
</dbReference>
<name>A0A1I7UIA5_9PELO</name>
<dbReference type="GO" id="GO:0045087">
    <property type="term" value="P:innate immune response"/>
    <property type="evidence" value="ECO:0007669"/>
    <property type="project" value="TreeGrafter"/>
</dbReference>
<dbReference type="PANTHER" id="PTHR23015">
    <property type="entry name" value="UNCHARACTERIZED C.ELEGANS PROTEIN"/>
    <property type="match status" value="1"/>
</dbReference>
<dbReference type="AlphaFoldDB" id="A0A1I7UIA5"/>
<accession>A0A1I7UIA5</accession>
<dbReference type="PANTHER" id="PTHR23015:SF4">
    <property type="entry name" value="DUF38 DOMAIN-CONTAINING PROTEIN-RELATED"/>
    <property type="match status" value="1"/>
</dbReference>
<keyword evidence="2" id="KW-1185">Reference proteome</keyword>
<dbReference type="InterPro" id="IPR040161">
    <property type="entry name" value="FB224"/>
</dbReference>
<protein>
    <submittedName>
        <fullName evidence="3">F-box domain-containing protein</fullName>
    </submittedName>
</protein>
<evidence type="ECO:0000259" key="1">
    <source>
        <dbReference type="PROSITE" id="PS50181"/>
    </source>
</evidence>
<dbReference type="CDD" id="cd22150">
    <property type="entry name" value="F-box_CeFBXA-like"/>
    <property type="match status" value="1"/>
</dbReference>